<accession>A0A310SI55</accession>
<dbReference type="AlphaFoldDB" id="A0A310SI55"/>
<dbReference type="PANTHER" id="PTHR31196">
    <property type="entry name" value="RNA POLYMERASE II NUCLEAR LOCALIZATION PROTEIN SLC7A6OS-RELATED"/>
    <property type="match status" value="1"/>
</dbReference>
<proteinExistence type="predicted"/>
<feature type="region of interest" description="Disordered" evidence="1">
    <location>
        <begin position="182"/>
        <end position="215"/>
    </location>
</feature>
<dbReference type="OrthoDB" id="6255506at2759"/>
<evidence type="ECO:0000256" key="1">
    <source>
        <dbReference type="SAM" id="MobiDB-lite"/>
    </source>
</evidence>
<keyword evidence="3" id="KW-1185">Reference proteome</keyword>
<dbReference type="InterPro" id="IPR040218">
    <property type="entry name" value="SLC7A6OS"/>
</dbReference>
<dbReference type="Proteomes" id="UP000250275">
    <property type="component" value="Unassembled WGS sequence"/>
</dbReference>
<name>A0A310SI55_9HYME</name>
<sequence>MAAILRVKRRHDDEPSNALVISCKRQKIAENEVTEAASDSLTTVAKFAGTFTKQEDTVEHLIQSYRKDELQANFKHHPVDITKKVREIIKQTSVENRYKVVSYFRSLDDSKDSENSEDKIITLIDVEDSKSIAKEDSEKKDDNYVYDLYYVQTENDIYLDDMVSIHPFEQELVYDTYRENDYPEAECESEDSNSESNWRNDYPDSDESEGSIDEDDMRQAVRNMALNEESDLSEEDDFVEALNEADVEAYGYKYAKYKADAEKILKDSDI</sequence>
<evidence type="ECO:0000313" key="2">
    <source>
        <dbReference type="EMBL" id="OAD54020.1"/>
    </source>
</evidence>
<dbReference type="GO" id="GO:0032502">
    <property type="term" value="P:developmental process"/>
    <property type="evidence" value="ECO:0007669"/>
    <property type="project" value="TreeGrafter"/>
</dbReference>
<dbReference type="EMBL" id="KQ765234">
    <property type="protein sequence ID" value="OAD54020.1"/>
    <property type="molecule type" value="Genomic_DNA"/>
</dbReference>
<gene>
    <name evidence="2" type="ORF">WN48_08440</name>
</gene>
<protein>
    <submittedName>
        <fullName evidence="2">Putative RNA polymerase II nuclear localization protein SLC7A6OS</fullName>
    </submittedName>
</protein>
<feature type="compositionally biased region" description="Acidic residues" evidence="1">
    <location>
        <begin position="203"/>
        <end position="215"/>
    </location>
</feature>
<feature type="compositionally biased region" description="Acidic residues" evidence="1">
    <location>
        <begin position="182"/>
        <end position="193"/>
    </location>
</feature>
<organism evidence="2 3">
    <name type="scientific">Eufriesea mexicana</name>
    <dbReference type="NCBI Taxonomy" id="516756"/>
    <lineage>
        <taxon>Eukaryota</taxon>
        <taxon>Metazoa</taxon>
        <taxon>Ecdysozoa</taxon>
        <taxon>Arthropoda</taxon>
        <taxon>Hexapoda</taxon>
        <taxon>Insecta</taxon>
        <taxon>Pterygota</taxon>
        <taxon>Neoptera</taxon>
        <taxon>Endopterygota</taxon>
        <taxon>Hymenoptera</taxon>
        <taxon>Apocrita</taxon>
        <taxon>Aculeata</taxon>
        <taxon>Apoidea</taxon>
        <taxon>Anthophila</taxon>
        <taxon>Apidae</taxon>
        <taxon>Eufriesea</taxon>
    </lineage>
</organism>
<evidence type="ECO:0000313" key="3">
    <source>
        <dbReference type="Proteomes" id="UP000250275"/>
    </source>
</evidence>
<dbReference type="PANTHER" id="PTHR31196:SF2">
    <property type="entry name" value="RNA POLYMERASE II NUCLEAR LOCALIZATION PROTEIN SLC7A6OS-RELATED"/>
    <property type="match status" value="1"/>
</dbReference>
<reference evidence="2 3" key="1">
    <citation type="submission" date="2015-07" db="EMBL/GenBank/DDBJ databases">
        <title>The genome of Eufriesea mexicana.</title>
        <authorList>
            <person name="Pan H."/>
            <person name="Kapheim K."/>
        </authorList>
    </citation>
    <scope>NUCLEOTIDE SEQUENCE [LARGE SCALE GENOMIC DNA]</scope>
    <source>
        <strain evidence="2">0111107269</strain>
        <tissue evidence="2">Whole body</tissue>
    </source>
</reference>